<dbReference type="AlphaFoldDB" id="A0A9D1E1G3"/>
<comment type="caution">
    <text evidence="2">The sequence shown here is derived from an EMBL/GenBank/DDBJ whole genome shotgun (WGS) entry which is preliminary data.</text>
</comment>
<reference evidence="2" key="1">
    <citation type="submission" date="2020-10" db="EMBL/GenBank/DDBJ databases">
        <authorList>
            <person name="Gilroy R."/>
        </authorList>
    </citation>
    <scope>NUCLEOTIDE SEQUENCE</scope>
    <source>
        <strain evidence="2">ChiHjej13B12-12457</strain>
    </source>
</reference>
<accession>A0A9D1E1G3</accession>
<reference evidence="2" key="2">
    <citation type="journal article" date="2021" name="PeerJ">
        <title>Extensive microbial diversity within the chicken gut microbiome revealed by metagenomics and culture.</title>
        <authorList>
            <person name="Gilroy R."/>
            <person name="Ravi A."/>
            <person name="Getino M."/>
            <person name="Pursley I."/>
            <person name="Horton D.L."/>
            <person name="Alikhan N.F."/>
            <person name="Baker D."/>
            <person name="Gharbi K."/>
            <person name="Hall N."/>
            <person name="Watson M."/>
            <person name="Adriaenssens E.M."/>
            <person name="Foster-Nyarko E."/>
            <person name="Jarju S."/>
            <person name="Secka A."/>
            <person name="Antonio M."/>
            <person name="Oren A."/>
            <person name="Chaudhuri R.R."/>
            <person name="La Ragione R."/>
            <person name="Hildebrand F."/>
            <person name="Pallen M.J."/>
        </authorList>
    </citation>
    <scope>NUCLEOTIDE SEQUENCE</scope>
    <source>
        <strain evidence="2">ChiHjej13B12-12457</strain>
    </source>
</reference>
<name>A0A9D1E1G3_9BACT</name>
<proteinExistence type="predicted"/>
<dbReference type="Gene3D" id="3.20.20.240">
    <property type="entry name" value="Methylmalonyl-CoA mutase"/>
    <property type="match status" value="1"/>
</dbReference>
<gene>
    <name evidence="2" type="ORF">IAC94_06180</name>
</gene>
<dbReference type="Proteomes" id="UP000886744">
    <property type="component" value="Unassembled WGS sequence"/>
</dbReference>
<evidence type="ECO:0000313" key="2">
    <source>
        <dbReference type="EMBL" id="HIR63090.1"/>
    </source>
</evidence>
<dbReference type="GO" id="GO:0031419">
    <property type="term" value="F:cobalamin binding"/>
    <property type="evidence" value="ECO:0007669"/>
    <property type="project" value="InterPro"/>
</dbReference>
<feature type="non-terminal residue" evidence="2">
    <location>
        <position position="538"/>
    </location>
</feature>
<dbReference type="InterPro" id="IPR016176">
    <property type="entry name" value="Cbl-dep_enz_cat"/>
</dbReference>
<dbReference type="Pfam" id="PF01642">
    <property type="entry name" value="MM_CoA_mutase"/>
    <property type="match status" value="1"/>
</dbReference>
<dbReference type="EMBL" id="DVHI01000075">
    <property type="protein sequence ID" value="HIR63090.1"/>
    <property type="molecule type" value="Genomic_DNA"/>
</dbReference>
<organism evidence="2 3">
    <name type="scientific">Candidatus Coprenecus avistercoris</name>
    <dbReference type="NCBI Taxonomy" id="2840730"/>
    <lineage>
        <taxon>Bacteria</taxon>
        <taxon>Pseudomonadati</taxon>
        <taxon>Bacteroidota</taxon>
        <taxon>Bacteroidia</taxon>
        <taxon>Bacteroidales</taxon>
        <taxon>Rikenellaceae</taxon>
        <taxon>Rikenellaceae incertae sedis</taxon>
        <taxon>Candidatus Coprenecus</taxon>
    </lineage>
</organism>
<evidence type="ECO:0000313" key="3">
    <source>
        <dbReference type="Proteomes" id="UP000886744"/>
    </source>
</evidence>
<dbReference type="PANTHER" id="PTHR48101:SF1">
    <property type="entry name" value="METHYLMALONYL-COA MUTASE, LARGE SUBUNIT"/>
    <property type="match status" value="1"/>
</dbReference>
<dbReference type="PANTHER" id="PTHR48101">
    <property type="entry name" value="METHYLMALONYL-COA MUTASE, MITOCHONDRIAL-RELATED"/>
    <property type="match status" value="1"/>
</dbReference>
<feature type="domain" description="Methylmalonyl-CoA mutase alpha/beta chain catalytic" evidence="1">
    <location>
        <begin position="38"/>
        <end position="443"/>
    </location>
</feature>
<sequence>MAEKLFTEFPPVPTSAWEEVITKDLKGADYEKKLVWRTLDGFTVRPYYRAEDLQGLKYIGKNPGEFPFVRGTRQNNKWFINESVCCGDIAAANSQALTLLTKGVESFTFHLPEGKVMDVADYTALLKGISLDKVPVNFRGCCPKNVDGLHNFLKYVDSLGIDKDAVRATFDFSPLRPLNKKGSFCEDKAFAALAECVKAAASYKNVRVIAVDAVIYNSCGASSTQELAFALSQGSEYISRLSEMGIDVETIARKTFFEFAVGSSYFMEIAKFRAARMLWANVVEDYGCAKGCPEMMLVFATTSEYNLTVYDSYVNMLRGTTEAMSAAIAGVDYLEVLPYDFAFRVPNDFSRRIARNVQNILKEEARFDKVVDPAAGSYYVEMLTEKIAGAAWDLFRKVEAAGGYVAQFKAGFIQSEIKAVSDKRDKNYATRRDTILGSNQYPNFLEKAGDEITPEIVSRDILTRMGQVVPAHGCQKEDAVEPLKPYRAAEAFEALRLATDRSGKEPKAFMLTFGNLAMCRARAQFSSNFFAVAGIRII</sequence>
<dbReference type="Gene3D" id="3.40.50.280">
    <property type="entry name" value="Cobalamin-binding domain"/>
    <property type="match status" value="1"/>
</dbReference>
<dbReference type="SUPFAM" id="SSF51703">
    <property type="entry name" value="Cobalamin (vitamin B12)-dependent enzymes"/>
    <property type="match status" value="1"/>
</dbReference>
<protein>
    <submittedName>
        <fullName evidence="2">Methylmalonyl-CoA mutase subunit beta</fullName>
    </submittedName>
</protein>
<dbReference type="CDD" id="cd03677">
    <property type="entry name" value="MM_CoA_mutase_beta"/>
    <property type="match status" value="1"/>
</dbReference>
<dbReference type="GO" id="GO:0016866">
    <property type="term" value="F:intramolecular transferase activity"/>
    <property type="evidence" value="ECO:0007669"/>
    <property type="project" value="InterPro"/>
</dbReference>
<evidence type="ECO:0000259" key="1">
    <source>
        <dbReference type="Pfam" id="PF01642"/>
    </source>
</evidence>
<dbReference type="InterPro" id="IPR006099">
    <property type="entry name" value="MeMalonylCoA_mutase_a/b_cat"/>
</dbReference>